<sequence length="66" mass="7889">MFFTLIIDCTLVADDKEGKRSDRCVVFDSLVRSKEKWEQAFTIYLDREERKVLHRKLNVNITLIIE</sequence>
<proteinExistence type="predicted"/>
<dbReference type="AlphaFoldDB" id="A0A822XDS7"/>
<gene>
    <name evidence="1" type="ORF">HUJ06_021067</name>
</gene>
<accession>A0A822XDS7</accession>
<comment type="caution">
    <text evidence="1">The sequence shown here is derived from an EMBL/GenBank/DDBJ whole genome shotgun (WGS) entry which is preliminary data.</text>
</comment>
<organism evidence="1 2">
    <name type="scientific">Nelumbo nucifera</name>
    <name type="common">Sacred lotus</name>
    <dbReference type="NCBI Taxonomy" id="4432"/>
    <lineage>
        <taxon>Eukaryota</taxon>
        <taxon>Viridiplantae</taxon>
        <taxon>Streptophyta</taxon>
        <taxon>Embryophyta</taxon>
        <taxon>Tracheophyta</taxon>
        <taxon>Spermatophyta</taxon>
        <taxon>Magnoliopsida</taxon>
        <taxon>Proteales</taxon>
        <taxon>Nelumbonaceae</taxon>
        <taxon>Nelumbo</taxon>
    </lineage>
</organism>
<name>A0A822XDS7_NELNU</name>
<reference evidence="1 2" key="1">
    <citation type="journal article" date="2020" name="Mol. Biol. Evol.">
        <title>Distinct Expression and Methylation Patterns for Genes with Different Fates following a Single Whole-Genome Duplication in Flowering Plants.</title>
        <authorList>
            <person name="Shi T."/>
            <person name="Rahmani R.S."/>
            <person name="Gugger P.F."/>
            <person name="Wang M."/>
            <person name="Li H."/>
            <person name="Zhang Y."/>
            <person name="Li Z."/>
            <person name="Wang Q."/>
            <person name="Van de Peer Y."/>
            <person name="Marchal K."/>
            <person name="Chen J."/>
        </authorList>
    </citation>
    <scope>NUCLEOTIDE SEQUENCE [LARGE SCALE GENOMIC DNA]</scope>
    <source>
        <tissue evidence="1">Leaf</tissue>
    </source>
</reference>
<dbReference type="Proteomes" id="UP000607653">
    <property type="component" value="Unassembled WGS sequence"/>
</dbReference>
<evidence type="ECO:0000313" key="2">
    <source>
        <dbReference type="Proteomes" id="UP000607653"/>
    </source>
</evidence>
<evidence type="ECO:0000313" key="1">
    <source>
        <dbReference type="EMBL" id="DAD19604.1"/>
    </source>
</evidence>
<keyword evidence="2" id="KW-1185">Reference proteome</keyword>
<protein>
    <submittedName>
        <fullName evidence="1">Uncharacterized protein</fullName>
    </submittedName>
</protein>
<dbReference type="EMBL" id="DUZY01000001">
    <property type="protein sequence ID" value="DAD19604.1"/>
    <property type="molecule type" value="Genomic_DNA"/>
</dbReference>